<reference evidence="1 2" key="1">
    <citation type="journal article" date="2019" name="Sci. Rep.">
        <title>Orb-weaving spider Araneus ventricosus genome elucidates the spidroin gene catalogue.</title>
        <authorList>
            <person name="Kono N."/>
            <person name="Nakamura H."/>
            <person name="Ohtoshi R."/>
            <person name="Moran D.A.P."/>
            <person name="Shinohara A."/>
            <person name="Yoshida Y."/>
            <person name="Fujiwara M."/>
            <person name="Mori M."/>
            <person name="Tomita M."/>
            <person name="Arakawa K."/>
        </authorList>
    </citation>
    <scope>NUCLEOTIDE SEQUENCE [LARGE SCALE GENOMIC DNA]</scope>
</reference>
<gene>
    <name evidence="1" type="ORF">AVEN_118210_1</name>
</gene>
<proteinExistence type="predicted"/>
<keyword evidence="2" id="KW-1185">Reference proteome</keyword>
<accession>A0A4Y2PF56</accession>
<feature type="non-terminal residue" evidence="1">
    <location>
        <position position="1"/>
    </location>
</feature>
<evidence type="ECO:0000313" key="1">
    <source>
        <dbReference type="EMBL" id="GBN49613.1"/>
    </source>
</evidence>
<evidence type="ECO:0000313" key="2">
    <source>
        <dbReference type="Proteomes" id="UP000499080"/>
    </source>
</evidence>
<name>A0A4Y2PF56_ARAVE</name>
<organism evidence="1 2">
    <name type="scientific">Araneus ventricosus</name>
    <name type="common">Orbweaver spider</name>
    <name type="synonym">Epeira ventricosa</name>
    <dbReference type="NCBI Taxonomy" id="182803"/>
    <lineage>
        <taxon>Eukaryota</taxon>
        <taxon>Metazoa</taxon>
        <taxon>Ecdysozoa</taxon>
        <taxon>Arthropoda</taxon>
        <taxon>Chelicerata</taxon>
        <taxon>Arachnida</taxon>
        <taxon>Araneae</taxon>
        <taxon>Araneomorphae</taxon>
        <taxon>Entelegynae</taxon>
        <taxon>Araneoidea</taxon>
        <taxon>Araneidae</taxon>
        <taxon>Araneus</taxon>
    </lineage>
</organism>
<dbReference type="EMBL" id="BGPR01214706">
    <property type="protein sequence ID" value="GBN49613.1"/>
    <property type="molecule type" value="Genomic_DNA"/>
</dbReference>
<dbReference type="Proteomes" id="UP000499080">
    <property type="component" value="Unassembled WGS sequence"/>
</dbReference>
<comment type="caution">
    <text evidence="1">The sequence shown here is derived from an EMBL/GenBank/DDBJ whole genome shotgun (WGS) entry which is preliminary data.</text>
</comment>
<dbReference type="AlphaFoldDB" id="A0A4Y2PF56"/>
<sequence>ANRSFLRQIATKRFAFWCSIVSRRLLKKKTMVRRLALKSENPYSTDEFRIFRSAVKHNIQKGNNTYLWLTENNLFPNPK</sequence>
<protein>
    <submittedName>
        <fullName evidence="1">Uncharacterized protein</fullName>
    </submittedName>
</protein>